<dbReference type="EMBL" id="KV878976">
    <property type="protein sequence ID" value="OJK00163.1"/>
    <property type="molecule type" value="Genomic_DNA"/>
</dbReference>
<dbReference type="RefSeq" id="XP_020056502.1">
    <property type="nucleotide sequence ID" value="XM_020203512.1"/>
</dbReference>
<dbReference type="Proteomes" id="UP000184546">
    <property type="component" value="Unassembled WGS sequence"/>
</dbReference>
<gene>
    <name evidence="2" type="ORF">ASPACDRAFT_60015</name>
</gene>
<sequence length="152" mass="16972">MEHHGSTFQGLPRPAPGDTDLGEVDIHDINKVLLLRVLYNNARLVTPISRPFDFDLARQVMATPILTTDLPDVRSWLSISTFCGRVIGVAFTRTTAQGWIYDQLNGAGAFEHAVHRARQLTGESARWLGGAVPDRERELEGTPPPPYREREN</sequence>
<dbReference type="OrthoDB" id="4459058at2759"/>
<evidence type="ECO:0000313" key="2">
    <source>
        <dbReference type="EMBL" id="OJK00163.1"/>
    </source>
</evidence>
<feature type="region of interest" description="Disordered" evidence="1">
    <location>
        <begin position="131"/>
        <end position="152"/>
    </location>
</feature>
<evidence type="ECO:0000256" key="1">
    <source>
        <dbReference type="SAM" id="MobiDB-lite"/>
    </source>
</evidence>
<dbReference type="VEuPathDB" id="FungiDB:ASPACDRAFT_60015"/>
<dbReference type="AlphaFoldDB" id="A0A1L9WVK8"/>
<dbReference type="OMA" id="RTPTMEH"/>
<evidence type="ECO:0000313" key="3">
    <source>
        <dbReference type="Proteomes" id="UP000184546"/>
    </source>
</evidence>
<protein>
    <submittedName>
        <fullName evidence="2">Uncharacterized protein</fullName>
    </submittedName>
</protein>
<dbReference type="GeneID" id="30977326"/>
<reference evidence="3" key="1">
    <citation type="journal article" date="2017" name="Genome Biol.">
        <title>Comparative genomics reveals high biological diversity and specific adaptations in the industrially and medically important fungal genus Aspergillus.</title>
        <authorList>
            <person name="de Vries R.P."/>
            <person name="Riley R."/>
            <person name="Wiebenga A."/>
            <person name="Aguilar-Osorio G."/>
            <person name="Amillis S."/>
            <person name="Uchima C.A."/>
            <person name="Anderluh G."/>
            <person name="Asadollahi M."/>
            <person name="Askin M."/>
            <person name="Barry K."/>
            <person name="Battaglia E."/>
            <person name="Bayram O."/>
            <person name="Benocci T."/>
            <person name="Braus-Stromeyer S.A."/>
            <person name="Caldana C."/>
            <person name="Canovas D."/>
            <person name="Cerqueira G.C."/>
            <person name="Chen F."/>
            <person name="Chen W."/>
            <person name="Choi C."/>
            <person name="Clum A."/>
            <person name="Dos Santos R.A."/>
            <person name="Damasio A.R."/>
            <person name="Diallinas G."/>
            <person name="Emri T."/>
            <person name="Fekete E."/>
            <person name="Flipphi M."/>
            <person name="Freyberg S."/>
            <person name="Gallo A."/>
            <person name="Gournas C."/>
            <person name="Habgood R."/>
            <person name="Hainaut M."/>
            <person name="Harispe M.L."/>
            <person name="Henrissat B."/>
            <person name="Hilden K.S."/>
            <person name="Hope R."/>
            <person name="Hossain A."/>
            <person name="Karabika E."/>
            <person name="Karaffa L."/>
            <person name="Karanyi Z."/>
            <person name="Krasevec N."/>
            <person name="Kuo A."/>
            <person name="Kusch H."/>
            <person name="LaButti K."/>
            <person name="Lagendijk E.L."/>
            <person name="Lapidus A."/>
            <person name="Levasseur A."/>
            <person name="Lindquist E."/>
            <person name="Lipzen A."/>
            <person name="Logrieco A.F."/>
            <person name="MacCabe A."/>
            <person name="Maekelae M.R."/>
            <person name="Malavazi I."/>
            <person name="Melin P."/>
            <person name="Meyer V."/>
            <person name="Mielnichuk N."/>
            <person name="Miskei M."/>
            <person name="Molnar A.P."/>
            <person name="Mule G."/>
            <person name="Ngan C.Y."/>
            <person name="Orejas M."/>
            <person name="Orosz E."/>
            <person name="Ouedraogo J.P."/>
            <person name="Overkamp K.M."/>
            <person name="Park H.-S."/>
            <person name="Perrone G."/>
            <person name="Piumi F."/>
            <person name="Punt P.J."/>
            <person name="Ram A.F."/>
            <person name="Ramon A."/>
            <person name="Rauscher S."/>
            <person name="Record E."/>
            <person name="Riano-Pachon D.M."/>
            <person name="Robert V."/>
            <person name="Roehrig J."/>
            <person name="Ruller R."/>
            <person name="Salamov A."/>
            <person name="Salih N.S."/>
            <person name="Samson R.A."/>
            <person name="Sandor E."/>
            <person name="Sanguinetti M."/>
            <person name="Schuetze T."/>
            <person name="Sepcic K."/>
            <person name="Shelest E."/>
            <person name="Sherlock G."/>
            <person name="Sophianopoulou V."/>
            <person name="Squina F.M."/>
            <person name="Sun H."/>
            <person name="Susca A."/>
            <person name="Todd R.B."/>
            <person name="Tsang A."/>
            <person name="Unkles S.E."/>
            <person name="van de Wiele N."/>
            <person name="van Rossen-Uffink D."/>
            <person name="Oliveira J.V."/>
            <person name="Vesth T.C."/>
            <person name="Visser J."/>
            <person name="Yu J.-H."/>
            <person name="Zhou M."/>
            <person name="Andersen M.R."/>
            <person name="Archer D.B."/>
            <person name="Baker S.E."/>
            <person name="Benoit I."/>
            <person name="Brakhage A.A."/>
            <person name="Braus G.H."/>
            <person name="Fischer R."/>
            <person name="Frisvad J.C."/>
            <person name="Goldman G.H."/>
            <person name="Houbraken J."/>
            <person name="Oakley B."/>
            <person name="Pocsi I."/>
            <person name="Scazzocchio C."/>
            <person name="Seiboth B."/>
            <person name="vanKuyk P.A."/>
            <person name="Wortman J."/>
            <person name="Dyer P.S."/>
            <person name="Grigoriev I.V."/>
        </authorList>
    </citation>
    <scope>NUCLEOTIDE SEQUENCE [LARGE SCALE GENOMIC DNA]</scope>
    <source>
        <strain evidence="3">ATCC 16872 / CBS 172.66 / WB 5094</strain>
    </source>
</reference>
<organism evidence="2 3">
    <name type="scientific">Aspergillus aculeatus (strain ATCC 16872 / CBS 172.66 / WB 5094)</name>
    <dbReference type="NCBI Taxonomy" id="690307"/>
    <lineage>
        <taxon>Eukaryota</taxon>
        <taxon>Fungi</taxon>
        <taxon>Dikarya</taxon>
        <taxon>Ascomycota</taxon>
        <taxon>Pezizomycotina</taxon>
        <taxon>Eurotiomycetes</taxon>
        <taxon>Eurotiomycetidae</taxon>
        <taxon>Eurotiales</taxon>
        <taxon>Aspergillaceae</taxon>
        <taxon>Aspergillus</taxon>
        <taxon>Aspergillus subgen. Circumdati</taxon>
    </lineage>
</organism>
<name>A0A1L9WVK8_ASPA1</name>
<accession>A0A1L9WVK8</accession>
<keyword evidence="3" id="KW-1185">Reference proteome</keyword>
<proteinExistence type="predicted"/>